<protein>
    <submittedName>
        <fullName evidence="1">Uncharacterized protein</fullName>
    </submittedName>
</protein>
<evidence type="ECO:0000313" key="1">
    <source>
        <dbReference type="EMBL" id="VBB30387.1"/>
    </source>
</evidence>
<sequence>MKEKKSARCWCRLNTAAPDRLSSRHHGMLAGRHQCRRLTAPSSTPPLLITTIDPALCVPLVPS</sequence>
<name>A0A498SKG4_ACAVI</name>
<dbReference type="Proteomes" id="UP000276991">
    <property type="component" value="Unassembled WGS sequence"/>
</dbReference>
<dbReference type="AlphaFoldDB" id="A0A498SKG4"/>
<gene>
    <name evidence="1" type="ORF">NAV_LOCUS5178</name>
</gene>
<organism evidence="1 2">
    <name type="scientific">Acanthocheilonema viteae</name>
    <name type="common">Filarial nematode worm</name>
    <name type="synonym">Dipetalonema viteae</name>
    <dbReference type="NCBI Taxonomy" id="6277"/>
    <lineage>
        <taxon>Eukaryota</taxon>
        <taxon>Metazoa</taxon>
        <taxon>Ecdysozoa</taxon>
        <taxon>Nematoda</taxon>
        <taxon>Chromadorea</taxon>
        <taxon>Rhabditida</taxon>
        <taxon>Spirurina</taxon>
        <taxon>Spiruromorpha</taxon>
        <taxon>Filarioidea</taxon>
        <taxon>Onchocercidae</taxon>
        <taxon>Acanthocheilonema</taxon>
    </lineage>
</organism>
<accession>A0A498SKG4</accession>
<dbReference type="EMBL" id="UPTC01000862">
    <property type="protein sequence ID" value="VBB30387.1"/>
    <property type="molecule type" value="Genomic_DNA"/>
</dbReference>
<reference evidence="1 2" key="1">
    <citation type="submission" date="2018-08" db="EMBL/GenBank/DDBJ databases">
        <authorList>
            <person name="Laetsch R D."/>
            <person name="Stevens L."/>
            <person name="Kumar S."/>
            <person name="Blaxter L. M."/>
        </authorList>
    </citation>
    <scope>NUCLEOTIDE SEQUENCE [LARGE SCALE GENOMIC DNA]</scope>
</reference>
<feature type="non-terminal residue" evidence="1">
    <location>
        <position position="63"/>
    </location>
</feature>
<evidence type="ECO:0000313" key="2">
    <source>
        <dbReference type="Proteomes" id="UP000276991"/>
    </source>
</evidence>
<proteinExistence type="predicted"/>
<keyword evidence="2" id="KW-1185">Reference proteome</keyword>